<protein>
    <recommendedName>
        <fullName evidence="3">Nucleotidyltransferase domain-containing protein</fullName>
    </recommendedName>
</protein>
<name>A0A7W5ZU42_9SPHN</name>
<dbReference type="EMBL" id="JACICY010000001">
    <property type="protein sequence ID" value="MBB3859153.1"/>
    <property type="molecule type" value="Genomic_DNA"/>
</dbReference>
<evidence type="ECO:0000313" key="2">
    <source>
        <dbReference type="Proteomes" id="UP000562395"/>
    </source>
</evidence>
<dbReference type="AlphaFoldDB" id="A0A7W5ZU42"/>
<reference evidence="1 2" key="1">
    <citation type="submission" date="2020-08" db="EMBL/GenBank/DDBJ databases">
        <title>Genomic Encyclopedia of Type Strains, Phase IV (KMG-IV): sequencing the most valuable type-strain genomes for metagenomic binning, comparative biology and taxonomic classification.</title>
        <authorList>
            <person name="Goeker M."/>
        </authorList>
    </citation>
    <scope>NUCLEOTIDE SEQUENCE [LARGE SCALE GENOMIC DNA]</scope>
    <source>
        <strain evidence="1 2">DSM 14552</strain>
    </source>
</reference>
<sequence>MYSGAMITIEPVARSKIEFRLSRVAQEDGIRYLMAVESGSRAWGFPSPDSDYDVRFIYVRPARDYVTLRPLRDVIERPIVDDFDVNGWDIRKTLGLLLKHNAVVAEWLDSPIRYLPDDPAIGELSALADRHFDPRGYALHYASLGMNNVKRWPEHAETLSAKRYFYALRPALAVRALRMNPLRRPPMRLQDLMAVIDLPPAIADQINELVTLKAQKREKAGTKRSVEIEALVHDELARAGTIEPRLASETFLNEADMLFRRIVGARD</sequence>
<dbReference type="PANTHER" id="PTHR34817:SF2">
    <property type="entry name" value="NUCLEOTIDYLTRANSFERASE"/>
    <property type="match status" value="1"/>
</dbReference>
<gene>
    <name evidence="1" type="ORF">GGQ88_000393</name>
</gene>
<dbReference type="Proteomes" id="UP000562395">
    <property type="component" value="Unassembled WGS sequence"/>
</dbReference>
<evidence type="ECO:0008006" key="3">
    <source>
        <dbReference type="Google" id="ProtNLM"/>
    </source>
</evidence>
<dbReference type="RefSeq" id="WP_183611336.1">
    <property type="nucleotide sequence ID" value="NZ_JACICY010000001.1"/>
</dbReference>
<comment type="caution">
    <text evidence="1">The sequence shown here is derived from an EMBL/GenBank/DDBJ whole genome shotgun (WGS) entry which is preliminary data.</text>
</comment>
<proteinExistence type="predicted"/>
<dbReference type="PANTHER" id="PTHR34817">
    <property type="entry name" value="NUCLEOTIDYLTRANSFERASE"/>
    <property type="match status" value="1"/>
</dbReference>
<accession>A0A7W5ZU42</accession>
<organism evidence="1 2">
    <name type="scientific">Novosphingobium hassiacum</name>
    <dbReference type="NCBI Taxonomy" id="173676"/>
    <lineage>
        <taxon>Bacteria</taxon>
        <taxon>Pseudomonadati</taxon>
        <taxon>Pseudomonadota</taxon>
        <taxon>Alphaproteobacteria</taxon>
        <taxon>Sphingomonadales</taxon>
        <taxon>Sphingomonadaceae</taxon>
        <taxon>Novosphingobium</taxon>
    </lineage>
</organism>
<evidence type="ECO:0000313" key="1">
    <source>
        <dbReference type="EMBL" id="MBB3859153.1"/>
    </source>
</evidence>
<dbReference type="InterPro" id="IPR018775">
    <property type="entry name" value="RlaP"/>
</dbReference>
<keyword evidence="2" id="KW-1185">Reference proteome</keyword>
<dbReference type="Pfam" id="PF10127">
    <property type="entry name" value="RlaP"/>
    <property type="match status" value="1"/>
</dbReference>